<dbReference type="VEuPathDB" id="VectorBase:AMEM009791"/>
<evidence type="ECO:0000256" key="2">
    <source>
        <dbReference type="SAM" id="SignalP"/>
    </source>
</evidence>
<feature type="region of interest" description="Disordered" evidence="1">
    <location>
        <begin position="39"/>
        <end position="63"/>
    </location>
</feature>
<accession>A0A182V6R2</accession>
<feature type="signal peptide" evidence="2">
    <location>
        <begin position="1"/>
        <end position="39"/>
    </location>
</feature>
<evidence type="ECO:0000313" key="4">
    <source>
        <dbReference type="Proteomes" id="UP000075903"/>
    </source>
</evidence>
<proteinExistence type="predicted"/>
<evidence type="ECO:0000256" key="1">
    <source>
        <dbReference type="SAM" id="MobiDB-lite"/>
    </source>
</evidence>
<protein>
    <submittedName>
        <fullName evidence="3">Uncharacterized protein</fullName>
    </submittedName>
</protein>
<name>A0A182V6R2_ANOME</name>
<feature type="compositionally biased region" description="Low complexity" evidence="1">
    <location>
        <begin position="45"/>
        <end position="63"/>
    </location>
</feature>
<organism evidence="3 4">
    <name type="scientific">Anopheles merus</name>
    <name type="common">Mosquito</name>
    <dbReference type="NCBI Taxonomy" id="30066"/>
    <lineage>
        <taxon>Eukaryota</taxon>
        <taxon>Metazoa</taxon>
        <taxon>Ecdysozoa</taxon>
        <taxon>Arthropoda</taxon>
        <taxon>Hexapoda</taxon>
        <taxon>Insecta</taxon>
        <taxon>Pterygota</taxon>
        <taxon>Neoptera</taxon>
        <taxon>Endopterygota</taxon>
        <taxon>Diptera</taxon>
        <taxon>Nematocera</taxon>
        <taxon>Culicoidea</taxon>
        <taxon>Culicidae</taxon>
        <taxon>Anophelinae</taxon>
        <taxon>Anopheles</taxon>
    </lineage>
</organism>
<evidence type="ECO:0000313" key="3">
    <source>
        <dbReference type="EnsemblMetazoa" id="AMEM009791-PA"/>
    </source>
</evidence>
<feature type="region of interest" description="Disordered" evidence="1">
    <location>
        <begin position="223"/>
        <end position="242"/>
    </location>
</feature>
<dbReference type="AlphaFoldDB" id="A0A182V6R2"/>
<keyword evidence="2" id="KW-0732">Signal</keyword>
<reference evidence="3" key="1">
    <citation type="submission" date="2020-05" db="UniProtKB">
        <authorList>
            <consortium name="EnsemblMetazoa"/>
        </authorList>
    </citation>
    <scope>IDENTIFICATION</scope>
    <source>
        <strain evidence="3">MAF</strain>
    </source>
</reference>
<sequence length="419" mass="43574">MQQGPSHRTLTTSRYSSVVSWSSSLLMFMMFLVLHGSSGSGGDPGPSSGRAPPGATVRPPALLPALPAPPLPSIGADFMRLSCLRPWPLPPAPPPPPPAPSRWWDGFRALGPACCLPLPLSLEFASRSRTDARWWNCSIRRCSSSTVTASSGCSGSPGAPTDGAAPVAPSYSAVLCRCWSPLSSQAIINSGCWSVLRLRDVLRETADLARRISDILPRTGFSPASLSVSSSASSSGRAASTPSPIVAGALAVEWRRVVAGGGAGCCTAAAGGGATTTGLVPPPFGAAVPGAAAGGIVIGQTVSVLTITMSCVNDITSIAAVIANGSPSRSSTSPGRFFFAIFAGDVMDERPHMMRRSSSPVMLRFFSSFSVTRSTLFQLLTAPLRWRARVLLLLLITMTPRVSYRGSSDGPSPIEYSSR</sequence>
<keyword evidence="4" id="KW-1185">Reference proteome</keyword>
<dbReference type="EnsemblMetazoa" id="AMEM009791-RA">
    <property type="protein sequence ID" value="AMEM009791-PA"/>
    <property type="gene ID" value="AMEM009791"/>
</dbReference>
<dbReference type="Proteomes" id="UP000075903">
    <property type="component" value="Unassembled WGS sequence"/>
</dbReference>
<feature type="chain" id="PRO_5008139335" evidence="2">
    <location>
        <begin position="40"/>
        <end position="419"/>
    </location>
</feature>